<proteinExistence type="predicted"/>
<evidence type="ECO:0000256" key="1">
    <source>
        <dbReference type="SAM" id="MobiDB-lite"/>
    </source>
</evidence>
<reference evidence="2 3" key="1">
    <citation type="submission" date="2019-03" db="EMBL/GenBank/DDBJ databases">
        <title>Single cell metagenomics reveals metabolic interactions within the superorganism composed of flagellate Streblomastix strix and complex community of Bacteroidetes bacteria on its surface.</title>
        <authorList>
            <person name="Treitli S.C."/>
            <person name="Kolisko M."/>
            <person name="Husnik F."/>
            <person name="Keeling P."/>
            <person name="Hampl V."/>
        </authorList>
    </citation>
    <scope>NUCLEOTIDE SEQUENCE [LARGE SCALE GENOMIC DNA]</scope>
    <source>
        <strain evidence="2">ST1C</strain>
    </source>
</reference>
<protein>
    <submittedName>
        <fullName evidence="2">Uncharacterized protein</fullName>
    </submittedName>
</protein>
<dbReference type="EMBL" id="SNRW01001429">
    <property type="protein sequence ID" value="KAA6396427.1"/>
    <property type="molecule type" value="Genomic_DNA"/>
</dbReference>
<comment type="caution">
    <text evidence="2">The sequence shown here is derived from an EMBL/GenBank/DDBJ whole genome shotgun (WGS) entry which is preliminary data.</text>
</comment>
<gene>
    <name evidence="2" type="ORF">EZS28_008039</name>
</gene>
<dbReference type="Proteomes" id="UP000324800">
    <property type="component" value="Unassembled WGS sequence"/>
</dbReference>
<feature type="region of interest" description="Disordered" evidence="1">
    <location>
        <begin position="108"/>
        <end position="130"/>
    </location>
</feature>
<organism evidence="2 3">
    <name type="scientific">Streblomastix strix</name>
    <dbReference type="NCBI Taxonomy" id="222440"/>
    <lineage>
        <taxon>Eukaryota</taxon>
        <taxon>Metamonada</taxon>
        <taxon>Preaxostyla</taxon>
        <taxon>Oxymonadida</taxon>
        <taxon>Streblomastigidae</taxon>
        <taxon>Streblomastix</taxon>
    </lineage>
</organism>
<evidence type="ECO:0000313" key="2">
    <source>
        <dbReference type="EMBL" id="KAA6396427.1"/>
    </source>
</evidence>
<sequence>MELTDSVFIDPSCYSNMIYLNKTLGTIEDCVLSGRIGIYLDSNLLNIVILNETKVFGVRVDKGTALLNNISFIETEISKIDYYDGQQLLVQSTCNSNVNIKQAIDNGKSEDDQKHFSNNSNQKMKKKKNDDSDECKFGIVQVGECEIFIPDLWEMREMPNTSLNTANIENECLRYRRTIEVCD</sequence>
<dbReference type="AlphaFoldDB" id="A0A5J4WMY0"/>
<accession>A0A5J4WMY0</accession>
<name>A0A5J4WMY0_9EUKA</name>
<evidence type="ECO:0000313" key="3">
    <source>
        <dbReference type="Proteomes" id="UP000324800"/>
    </source>
</evidence>